<feature type="domain" description="Xylose isomerase-like TIM barrel" evidence="1">
    <location>
        <begin position="10"/>
        <end position="254"/>
    </location>
</feature>
<dbReference type="SUPFAM" id="SSF51658">
    <property type="entry name" value="Xylose isomerase-like"/>
    <property type="match status" value="1"/>
</dbReference>
<evidence type="ECO:0000259" key="1">
    <source>
        <dbReference type="Pfam" id="PF01261"/>
    </source>
</evidence>
<sequence length="272" mass="28791">MRHAAFPDRVAAAAAAGYSGIGLAVPYYRRLREQGWTGAELRAVLDDHGILAAEAEAIVGFGGPPGPANVPGRPGMVYADHAVERAMVELGEELGVPLVQAVGTFDDRPVDEAVVDSFGKLCDRLAPHGLTVALEFVPYTNIPDVTTAQGVVAAVGRANGALCVDSWHFFRGTADWTALSQVPADRLAMVQVNDGPIRPETEDIRAEAVALRRCLGTGEFATQRLLDLVRPLGDSRPVSVEIYSDALDRLPSTTAARVAAAGIERSDVTLRG</sequence>
<dbReference type="Pfam" id="PF01261">
    <property type="entry name" value="AP_endonuc_2"/>
    <property type="match status" value="1"/>
</dbReference>
<accession>A0ABU8MT46</accession>
<evidence type="ECO:0000313" key="3">
    <source>
        <dbReference type="Proteomes" id="UP001385809"/>
    </source>
</evidence>
<reference evidence="2 3" key="1">
    <citation type="submission" date="2024-03" db="EMBL/GenBank/DDBJ databases">
        <title>Actinomycetospora sp. OC33-EN08, a novel actinomycete isolated from wild orchid (Aerides multiflora).</title>
        <authorList>
            <person name="Suriyachadkun C."/>
        </authorList>
    </citation>
    <scope>NUCLEOTIDE SEQUENCE [LARGE SCALE GENOMIC DNA]</scope>
    <source>
        <strain evidence="2 3">OC33-EN08</strain>
    </source>
</reference>
<dbReference type="RefSeq" id="WP_337697069.1">
    <property type="nucleotide sequence ID" value="NZ_JBBEGN010000013.1"/>
</dbReference>
<dbReference type="PANTHER" id="PTHR12110">
    <property type="entry name" value="HYDROXYPYRUVATE ISOMERASE"/>
    <property type="match status" value="1"/>
</dbReference>
<comment type="caution">
    <text evidence="2">The sequence shown here is derived from an EMBL/GenBank/DDBJ whole genome shotgun (WGS) entry which is preliminary data.</text>
</comment>
<dbReference type="InterPro" id="IPR036237">
    <property type="entry name" value="Xyl_isomerase-like_sf"/>
</dbReference>
<dbReference type="EMBL" id="JBBEGN010000013">
    <property type="protein sequence ID" value="MEJ2870500.1"/>
    <property type="molecule type" value="Genomic_DNA"/>
</dbReference>
<proteinExistence type="predicted"/>
<dbReference type="Proteomes" id="UP001385809">
    <property type="component" value="Unassembled WGS sequence"/>
</dbReference>
<dbReference type="InterPro" id="IPR013022">
    <property type="entry name" value="Xyl_isomerase-like_TIM-brl"/>
</dbReference>
<keyword evidence="3" id="KW-1185">Reference proteome</keyword>
<evidence type="ECO:0000313" key="2">
    <source>
        <dbReference type="EMBL" id="MEJ2870500.1"/>
    </source>
</evidence>
<dbReference type="Gene3D" id="3.20.20.150">
    <property type="entry name" value="Divalent-metal-dependent TIM barrel enzymes"/>
    <property type="match status" value="1"/>
</dbReference>
<protein>
    <submittedName>
        <fullName evidence="2">TIM barrel protein</fullName>
    </submittedName>
</protein>
<name>A0ABU8MT46_9PSEU</name>
<dbReference type="InterPro" id="IPR050312">
    <property type="entry name" value="IolE/XylAMocC-like"/>
</dbReference>
<organism evidence="2 3">
    <name type="scientific">Actinomycetospora aurantiaca</name>
    <dbReference type="NCBI Taxonomy" id="3129233"/>
    <lineage>
        <taxon>Bacteria</taxon>
        <taxon>Bacillati</taxon>
        <taxon>Actinomycetota</taxon>
        <taxon>Actinomycetes</taxon>
        <taxon>Pseudonocardiales</taxon>
        <taxon>Pseudonocardiaceae</taxon>
        <taxon>Actinomycetospora</taxon>
    </lineage>
</organism>
<dbReference type="PANTHER" id="PTHR12110:SF48">
    <property type="entry name" value="BLL3656 PROTEIN"/>
    <property type="match status" value="1"/>
</dbReference>
<gene>
    <name evidence="2" type="ORF">WCD74_22220</name>
</gene>